<accession>A0A0C9Y0P8</accession>
<reference evidence="2 3" key="1">
    <citation type="submission" date="2014-04" db="EMBL/GenBank/DDBJ databases">
        <authorList>
            <consortium name="DOE Joint Genome Institute"/>
            <person name="Kuo A."/>
            <person name="Kohler A."/>
            <person name="Nagy L.G."/>
            <person name="Floudas D."/>
            <person name="Copeland A."/>
            <person name="Barry K.W."/>
            <person name="Cichocki N."/>
            <person name="Veneault-Fourrey C."/>
            <person name="LaButti K."/>
            <person name="Lindquist E.A."/>
            <person name="Lipzen A."/>
            <person name="Lundell T."/>
            <person name="Morin E."/>
            <person name="Murat C."/>
            <person name="Sun H."/>
            <person name="Tunlid A."/>
            <person name="Henrissat B."/>
            <person name="Grigoriev I.V."/>
            <person name="Hibbett D.S."/>
            <person name="Martin F."/>
            <person name="Nordberg H.P."/>
            <person name="Cantor M.N."/>
            <person name="Hua S.X."/>
        </authorList>
    </citation>
    <scope>NUCLEOTIDE SEQUENCE [LARGE SCALE GENOMIC DNA]</scope>
    <source>
        <strain evidence="2 3">LaAM-08-1</strain>
    </source>
</reference>
<dbReference type="AlphaFoldDB" id="A0A0C9Y0P8"/>
<name>A0A0C9Y0P8_9AGAR</name>
<dbReference type="EMBL" id="KN838579">
    <property type="protein sequence ID" value="KIK03542.1"/>
    <property type="molecule type" value="Genomic_DNA"/>
</dbReference>
<keyword evidence="3" id="KW-1185">Reference proteome</keyword>
<evidence type="ECO:0000313" key="2">
    <source>
        <dbReference type="EMBL" id="KIK03542.1"/>
    </source>
</evidence>
<feature type="compositionally biased region" description="Basic and acidic residues" evidence="1">
    <location>
        <begin position="65"/>
        <end position="76"/>
    </location>
</feature>
<dbReference type="HOGENOM" id="CLU_2210476_0_0_1"/>
<sequence length="107" mass="12092">MDTGVCPVSSSSRGSFAERPWKRNIKGASATGEKFLFSPQHDSDLRSKLDRVFEDAPLKARSVKRRPEQRELEIEKHPKRHKTNKSSSPSSSSAPSHTRRVEPIMHP</sequence>
<feature type="region of interest" description="Disordered" evidence="1">
    <location>
        <begin position="1"/>
        <end position="22"/>
    </location>
</feature>
<evidence type="ECO:0000313" key="3">
    <source>
        <dbReference type="Proteomes" id="UP000054477"/>
    </source>
</evidence>
<dbReference type="Proteomes" id="UP000054477">
    <property type="component" value="Unassembled WGS sequence"/>
</dbReference>
<organism evidence="2 3">
    <name type="scientific">Laccaria amethystina LaAM-08-1</name>
    <dbReference type="NCBI Taxonomy" id="1095629"/>
    <lineage>
        <taxon>Eukaryota</taxon>
        <taxon>Fungi</taxon>
        <taxon>Dikarya</taxon>
        <taxon>Basidiomycota</taxon>
        <taxon>Agaricomycotina</taxon>
        <taxon>Agaricomycetes</taxon>
        <taxon>Agaricomycetidae</taxon>
        <taxon>Agaricales</taxon>
        <taxon>Agaricineae</taxon>
        <taxon>Hydnangiaceae</taxon>
        <taxon>Laccaria</taxon>
    </lineage>
</organism>
<proteinExistence type="predicted"/>
<gene>
    <name evidence="2" type="ORF">K443DRAFT_473542</name>
</gene>
<evidence type="ECO:0000256" key="1">
    <source>
        <dbReference type="SAM" id="MobiDB-lite"/>
    </source>
</evidence>
<protein>
    <submittedName>
        <fullName evidence="2">Uncharacterized protein</fullName>
    </submittedName>
</protein>
<feature type="compositionally biased region" description="Low complexity" evidence="1">
    <location>
        <begin position="86"/>
        <end position="96"/>
    </location>
</feature>
<reference evidence="3" key="2">
    <citation type="submission" date="2015-01" db="EMBL/GenBank/DDBJ databases">
        <title>Evolutionary Origins and Diversification of the Mycorrhizal Mutualists.</title>
        <authorList>
            <consortium name="DOE Joint Genome Institute"/>
            <consortium name="Mycorrhizal Genomics Consortium"/>
            <person name="Kohler A."/>
            <person name="Kuo A."/>
            <person name="Nagy L.G."/>
            <person name="Floudas D."/>
            <person name="Copeland A."/>
            <person name="Barry K.W."/>
            <person name="Cichocki N."/>
            <person name="Veneault-Fourrey C."/>
            <person name="LaButti K."/>
            <person name="Lindquist E.A."/>
            <person name="Lipzen A."/>
            <person name="Lundell T."/>
            <person name="Morin E."/>
            <person name="Murat C."/>
            <person name="Riley R."/>
            <person name="Ohm R."/>
            <person name="Sun H."/>
            <person name="Tunlid A."/>
            <person name="Henrissat B."/>
            <person name="Grigoriev I.V."/>
            <person name="Hibbett D.S."/>
            <person name="Martin F."/>
        </authorList>
    </citation>
    <scope>NUCLEOTIDE SEQUENCE [LARGE SCALE GENOMIC DNA]</scope>
    <source>
        <strain evidence="3">LaAM-08-1</strain>
    </source>
</reference>
<feature type="region of interest" description="Disordered" evidence="1">
    <location>
        <begin position="60"/>
        <end position="107"/>
    </location>
</feature>